<dbReference type="InterPro" id="IPR050278">
    <property type="entry name" value="Serine_Prot_S9B/DPPIV"/>
</dbReference>
<dbReference type="Pfam" id="PF00326">
    <property type="entry name" value="Peptidase_S9"/>
    <property type="match status" value="1"/>
</dbReference>
<keyword evidence="3" id="KW-1185">Reference proteome</keyword>
<gene>
    <name evidence="2" type="ORF">GCM10011503_11620</name>
</gene>
<feature type="domain" description="Peptidase S9 prolyl oligopeptidase catalytic" evidence="1">
    <location>
        <begin position="5"/>
        <end position="71"/>
    </location>
</feature>
<name>A0ABQ1JE24_9PROT</name>
<dbReference type="PANTHER" id="PTHR11731:SF193">
    <property type="entry name" value="DIPEPTIDYL PEPTIDASE 9"/>
    <property type="match status" value="1"/>
</dbReference>
<organism evidence="2 3">
    <name type="scientific">Henriciella pelagia</name>
    <dbReference type="NCBI Taxonomy" id="1977912"/>
    <lineage>
        <taxon>Bacteria</taxon>
        <taxon>Pseudomonadati</taxon>
        <taxon>Pseudomonadota</taxon>
        <taxon>Alphaproteobacteria</taxon>
        <taxon>Hyphomonadales</taxon>
        <taxon>Hyphomonadaceae</taxon>
        <taxon>Henriciella</taxon>
    </lineage>
</organism>
<dbReference type="Proteomes" id="UP000628854">
    <property type="component" value="Unassembled WGS sequence"/>
</dbReference>
<evidence type="ECO:0000313" key="3">
    <source>
        <dbReference type="Proteomes" id="UP000628854"/>
    </source>
</evidence>
<accession>A0ABQ1JE24</accession>
<dbReference type="EMBL" id="BMKF01000001">
    <property type="protein sequence ID" value="GGB64517.1"/>
    <property type="molecule type" value="Genomic_DNA"/>
</dbReference>
<dbReference type="Gene3D" id="3.40.50.1820">
    <property type="entry name" value="alpha/beta hydrolase"/>
    <property type="match status" value="1"/>
</dbReference>
<reference evidence="3" key="1">
    <citation type="journal article" date="2019" name="Int. J. Syst. Evol. Microbiol.">
        <title>The Global Catalogue of Microorganisms (GCM) 10K type strain sequencing project: providing services to taxonomists for standard genome sequencing and annotation.</title>
        <authorList>
            <consortium name="The Broad Institute Genomics Platform"/>
            <consortium name="The Broad Institute Genome Sequencing Center for Infectious Disease"/>
            <person name="Wu L."/>
            <person name="Ma J."/>
        </authorList>
    </citation>
    <scope>NUCLEOTIDE SEQUENCE [LARGE SCALE GENOMIC DNA]</scope>
    <source>
        <strain evidence="3">CGMCC 1.15928</strain>
    </source>
</reference>
<evidence type="ECO:0000313" key="2">
    <source>
        <dbReference type="EMBL" id="GGB64517.1"/>
    </source>
</evidence>
<evidence type="ECO:0000259" key="1">
    <source>
        <dbReference type="Pfam" id="PF00326"/>
    </source>
</evidence>
<protein>
    <recommendedName>
        <fullName evidence="1">Peptidase S9 prolyl oligopeptidase catalytic domain-containing protein</fullName>
    </recommendedName>
</protein>
<comment type="caution">
    <text evidence="2">The sequence shown here is derived from an EMBL/GenBank/DDBJ whole genome shotgun (WGS) entry which is preliminary data.</text>
</comment>
<dbReference type="PANTHER" id="PTHR11731">
    <property type="entry name" value="PROTEASE FAMILY S9B,C DIPEPTIDYL-PEPTIDASE IV-RELATED"/>
    <property type="match status" value="1"/>
</dbReference>
<proteinExistence type="predicted"/>
<dbReference type="SUPFAM" id="SSF53474">
    <property type="entry name" value="alpha/beta-Hydrolases"/>
    <property type="match status" value="1"/>
</dbReference>
<dbReference type="InterPro" id="IPR001375">
    <property type="entry name" value="Peptidase_S9_cat"/>
</dbReference>
<sequence>MRMLTTLLLMHGMADDNVPFGHTTRLMAAMQEAGQMFDLMTYPGQRHGIRGAALQTHLMKTRMSFLDRHLKPSGD</sequence>
<dbReference type="InterPro" id="IPR029058">
    <property type="entry name" value="AB_hydrolase_fold"/>
</dbReference>